<dbReference type="InterPro" id="IPR039574">
    <property type="entry name" value="OGFr"/>
</dbReference>
<evidence type="ECO:0000259" key="1">
    <source>
        <dbReference type="Pfam" id="PF04664"/>
    </source>
</evidence>
<dbReference type="GO" id="GO:0016020">
    <property type="term" value="C:membrane"/>
    <property type="evidence" value="ECO:0007669"/>
    <property type="project" value="InterPro"/>
</dbReference>
<dbReference type="GO" id="GO:0140625">
    <property type="term" value="F:opioid growth factor receptor activity"/>
    <property type="evidence" value="ECO:0007669"/>
    <property type="project" value="InterPro"/>
</dbReference>
<reference evidence="2 3" key="1">
    <citation type="submission" date="2018-09" db="EMBL/GenBank/DDBJ databases">
        <title>Phylogeny of the Shewanellaceae, and recommendation for two new genera, Pseudoshewanella and Parashewanella.</title>
        <authorList>
            <person name="Wang G."/>
        </authorList>
    </citation>
    <scope>NUCLEOTIDE SEQUENCE [LARGE SCALE GENOMIC DNA]</scope>
    <source>
        <strain evidence="2 3">KCTC 22492</strain>
    </source>
</reference>
<dbReference type="AlphaFoldDB" id="A0A3A6UBY2"/>
<dbReference type="PANTHER" id="PTHR14015">
    <property type="entry name" value="OPIOID GROWTH FACTOR RECEPTOR OGFR ZETA-TYPE OPIOID RECEPTOR"/>
    <property type="match status" value="1"/>
</dbReference>
<evidence type="ECO:0000313" key="2">
    <source>
        <dbReference type="EMBL" id="RJY19116.1"/>
    </source>
</evidence>
<dbReference type="PANTHER" id="PTHR14015:SF2">
    <property type="entry name" value="OPIOID GROWTH FACTOR RECEPTOR (OGFR) CONSERVED DOMAIN-CONTAINING PROTEIN"/>
    <property type="match status" value="1"/>
</dbReference>
<feature type="domain" description="Opioid growth factor receptor (OGFr) conserved" evidence="1">
    <location>
        <begin position="187"/>
        <end position="311"/>
    </location>
</feature>
<sequence length="342" mass="39196">MIPKLNFSSGLTIPVTHSGCFSRATTLTGFELNNLYYEQDDHQLNQLTSLKERIKNWFRGVDKADAAIAFRRLVHSTTAEEADAHFLKLQSCLGTQETDIILCFSHLNNKHYELKLDNSVGHLQITKYLKKSTPRNYQSTGQSTPIHNHHTISTSAVGSSNFRPQQSPWFRFMNGSGRLSGHSISEVLKFDDNKLENCHNFIQMIFPTQTTSTVVSSAPLLSSADVLNVHYTPKTQHNIQRCIDVMLKFYGLERSGDQVKQMPNASSISLTKWKSLTFTHNHKRISRMLTFLILCGYRDFASNLFGFFIQNRQHISRGVMKHWHTLLENQSLIGRQFRLNFQ</sequence>
<organism evidence="2 3">
    <name type="scientific">Parashewanella spongiae</name>
    <dbReference type="NCBI Taxonomy" id="342950"/>
    <lineage>
        <taxon>Bacteria</taxon>
        <taxon>Pseudomonadati</taxon>
        <taxon>Pseudomonadota</taxon>
        <taxon>Gammaproteobacteria</taxon>
        <taxon>Alteromonadales</taxon>
        <taxon>Shewanellaceae</taxon>
        <taxon>Parashewanella</taxon>
    </lineage>
</organism>
<evidence type="ECO:0000313" key="3">
    <source>
        <dbReference type="Proteomes" id="UP000273022"/>
    </source>
</evidence>
<proteinExistence type="predicted"/>
<name>A0A3A6UBY2_9GAMM</name>
<accession>A0A3A6UBY2</accession>
<dbReference type="InterPro" id="IPR006757">
    <property type="entry name" value="OGF_rcpt"/>
</dbReference>
<dbReference type="EMBL" id="QYYH01000008">
    <property type="protein sequence ID" value="RJY19116.1"/>
    <property type="molecule type" value="Genomic_DNA"/>
</dbReference>
<keyword evidence="3" id="KW-1185">Reference proteome</keyword>
<gene>
    <name evidence="2" type="ORF">D5R81_02395</name>
</gene>
<dbReference type="Proteomes" id="UP000273022">
    <property type="component" value="Unassembled WGS sequence"/>
</dbReference>
<protein>
    <recommendedName>
        <fullName evidence="1">Opioid growth factor receptor (OGFr) conserved domain-containing protein</fullName>
    </recommendedName>
</protein>
<dbReference type="Pfam" id="PF04664">
    <property type="entry name" value="OGFr_N"/>
    <property type="match status" value="1"/>
</dbReference>
<comment type="caution">
    <text evidence="2">The sequence shown here is derived from an EMBL/GenBank/DDBJ whole genome shotgun (WGS) entry which is preliminary data.</text>
</comment>